<evidence type="ECO:0000256" key="3">
    <source>
        <dbReference type="SAM" id="MobiDB-lite"/>
    </source>
</evidence>
<dbReference type="InterPro" id="IPR002685">
    <property type="entry name" value="Glyco_trans_15"/>
</dbReference>
<feature type="transmembrane region" description="Helical" evidence="4">
    <location>
        <begin position="41"/>
        <end position="59"/>
    </location>
</feature>
<evidence type="ECO:0000256" key="4">
    <source>
        <dbReference type="SAM" id="Phobius"/>
    </source>
</evidence>
<proteinExistence type="inferred from homology"/>
<keyword evidence="4" id="KW-0812">Transmembrane</keyword>
<gene>
    <name evidence="5" type="ORF">PSTG_12712</name>
</gene>
<dbReference type="Pfam" id="PF01793">
    <property type="entry name" value="Glyco_transf_15"/>
    <property type="match status" value="1"/>
</dbReference>
<reference evidence="6" key="1">
    <citation type="submission" date="2014-03" db="EMBL/GenBank/DDBJ databases">
        <title>The Genome Sequence of Puccinia striiformis f. sp. tritici PST-78.</title>
        <authorList>
            <consortium name="The Broad Institute Genome Sequencing Platform"/>
            <person name="Cuomo C."/>
            <person name="Hulbert S."/>
            <person name="Chen X."/>
            <person name="Walker B."/>
            <person name="Young S.K."/>
            <person name="Zeng Q."/>
            <person name="Gargeya S."/>
            <person name="Fitzgerald M."/>
            <person name="Haas B."/>
            <person name="Abouelleil A."/>
            <person name="Alvarado L."/>
            <person name="Arachchi H.M."/>
            <person name="Berlin A.M."/>
            <person name="Chapman S.B."/>
            <person name="Goldberg J."/>
            <person name="Griggs A."/>
            <person name="Gujja S."/>
            <person name="Hansen M."/>
            <person name="Howarth C."/>
            <person name="Imamovic A."/>
            <person name="Larimer J."/>
            <person name="McCowan C."/>
            <person name="Montmayeur A."/>
            <person name="Murphy C."/>
            <person name="Neiman D."/>
            <person name="Pearson M."/>
            <person name="Priest M."/>
            <person name="Roberts A."/>
            <person name="Saif S."/>
            <person name="Shea T."/>
            <person name="Sisk P."/>
            <person name="Sykes S."/>
            <person name="Wortman J."/>
            <person name="Nusbaum C."/>
            <person name="Birren B."/>
        </authorList>
    </citation>
    <scope>NUCLEOTIDE SEQUENCE [LARGE SCALE GENOMIC DNA]</scope>
    <source>
        <strain evidence="6">race PST-78</strain>
    </source>
</reference>
<keyword evidence="6" id="KW-1185">Reference proteome</keyword>
<evidence type="ECO:0000256" key="2">
    <source>
        <dbReference type="ARBA" id="ARBA00022679"/>
    </source>
</evidence>
<dbReference type="PANTHER" id="PTHR31121">
    <property type="entry name" value="ALPHA-1,2 MANNOSYLTRANSFERASE KTR1"/>
    <property type="match status" value="1"/>
</dbReference>
<comment type="caution">
    <text evidence="5">The sequence shown here is derived from an EMBL/GenBank/DDBJ whole genome shotgun (WGS) entry which is preliminary data.</text>
</comment>
<evidence type="ECO:0000313" key="6">
    <source>
        <dbReference type="Proteomes" id="UP000054564"/>
    </source>
</evidence>
<feature type="region of interest" description="Disordered" evidence="3">
    <location>
        <begin position="202"/>
        <end position="229"/>
    </location>
</feature>
<dbReference type="GO" id="GO:0000026">
    <property type="term" value="F:alpha-1,2-mannosyltransferase activity"/>
    <property type="evidence" value="ECO:0007669"/>
    <property type="project" value="TreeGrafter"/>
</dbReference>
<keyword evidence="4" id="KW-0472">Membrane</keyword>
<dbReference type="GO" id="GO:0016020">
    <property type="term" value="C:membrane"/>
    <property type="evidence" value="ECO:0007669"/>
    <property type="project" value="InterPro"/>
</dbReference>
<dbReference type="Gene3D" id="3.90.550.10">
    <property type="entry name" value="Spore Coat Polysaccharide Biosynthesis Protein SpsA, Chain A"/>
    <property type="match status" value="1"/>
</dbReference>
<dbReference type="Proteomes" id="UP000054564">
    <property type="component" value="Unassembled WGS sequence"/>
</dbReference>
<dbReference type="GO" id="GO:0000032">
    <property type="term" value="P:cell wall mannoprotein biosynthetic process"/>
    <property type="evidence" value="ECO:0007669"/>
    <property type="project" value="TreeGrafter"/>
</dbReference>
<name>A0A0L0V4K5_9BASI</name>
<dbReference type="GO" id="GO:0005794">
    <property type="term" value="C:Golgi apparatus"/>
    <property type="evidence" value="ECO:0007669"/>
    <property type="project" value="TreeGrafter"/>
</dbReference>
<evidence type="ECO:0000313" key="5">
    <source>
        <dbReference type="EMBL" id="KNE93909.1"/>
    </source>
</evidence>
<dbReference type="InterPro" id="IPR029044">
    <property type="entry name" value="Nucleotide-diphossugar_trans"/>
</dbReference>
<evidence type="ECO:0008006" key="7">
    <source>
        <dbReference type="Google" id="ProtNLM"/>
    </source>
</evidence>
<keyword evidence="2" id="KW-0808">Transferase</keyword>
<dbReference type="EMBL" id="AJIL01000127">
    <property type="protein sequence ID" value="KNE93909.1"/>
    <property type="molecule type" value="Genomic_DNA"/>
</dbReference>
<dbReference type="AlphaFoldDB" id="A0A0L0V4K5"/>
<dbReference type="GO" id="GO:0006487">
    <property type="term" value="P:protein N-linked glycosylation"/>
    <property type="evidence" value="ECO:0007669"/>
    <property type="project" value="TreeGrafter"/>
</dbReference>
<evidence type="ECO:0000256" key="1">
    <source>
        <dbReference type="ARBA" id="ARBA00007677"/>
    </source>
</evidence>
<sequence>MRAGSWTRSNWEDLGTAHTKAYNSHALHWGRRRVSFRSLRRWLITLSVFASVMVYLRWYPEAEMPGEGFATSSWPRPRALLGWRHSETSDGRWLSDNDGLEPSFTTDPNGLRFPPEVYPALMNPYQRANATFVSFVREHDLSEMMLSMRTVEDRINRKFGYPWVFLSEKPFSPDFTLAIKSMTRSQVFFGLIPSRQRTYPSHIDRRRATRAQKAMGSSKKTSHSDDQSHRHISHFHSGHFFRHPLLLNFNYYWRVEPGIQYDCDMDYDPFLFMEENKKVYSFAVSLKEHQSAIPTLWETVQKFARANPDLLPANSSIDFILKDPSQGIESDYNLCHFWSNFELADMRFWRSSAYAKFFAYLDRAGGIYYEGWDEGAIHSIAAVLFLRREQIHQWDDIGYFHSPFSHCPFDYERFHSNGKCFCDPYENFDEDPNSCAPLWSELDRKRNEGLETQAA</sequence>
<dbReference type="OrthoDB" id="439943at2759"/>
<dbReference type="PANTHER" id="PTHR31121:SF6">
    <property type="entry name" value="ALPHA-1,2 MANNOSYLTRANSFERASE KTR1"/>
    <property type="match status" value="1"/>
</dbReference>
<dbReference type="SUPFAM" id="SSF53448">
    <property type="entry name" value="Nucleotide-diphospho-sugar transferases"/>
    <property type="match status" value="1"/>
</dbReference>
<accession>A0A0L0V4K5</accession>
<keyword evidence="4" id="KW-1133">Transmembrane helix</keyword>
<comment type="similarity">
    <text evidence="1">Belongs to the glycosyltransferase 15 family.</text>
</comment>
<dbReference type="FunFam" id="3.90.550.10:FF:000051">
    <property type="entry name" value="Alpha-1,2-mannosyltransferase (Ktr4)"/>
    <property type="match status" value="1"/>
</dbReference>
<protein>
    <recommendedName>
        <fullName evidence="7">Glycosyltransferase family 15 protein</fullName>
    </recommendedName>
</protein>
<dbReference type="STRING" id="1165861.A0A0L0V4K5"/>
<organism evidence="5 6">
    <name type="scientific">Puccinia striiformis f. sp. tritici PST-78</name>
    <dbReference type="NCBI Taxonomy" id="1165861"/>
    <lineage>
        <taxon>Eukaryota</taxon>
        <taxon>Fungi</taxon>
        <taxon>Dikarya</taxon>
        <taxon>Basidiomycota</taxon>
        <taxon>Pucciniomycotina</taxon>
        <taxon>Pucciniomycetes</taxon>
        <taxon>Pucciniales</taxon>
        <taxon>Pucciniaceae</taxon>
        <taxon>Puccinia</taxon>
    </lineage>
</organism>